<dbReference type="Proteomes" id="UP000092695">
    <property type="component" value="Chromosome"/>
</dbReference>
<name>A0A193LH57_9GAMM</name>
<dbReference type="Gene3D" id="1.25.40.10">
    <property type="entry name" value="Tetratricopeptide repeat domain"/>
    <property type="match status" value="1"/>
</dbReference>
<protein>
    <recommendedName>
        <fullName evidence="3">Sel1 repeat family protein</fullName>
    </recommendedName>
</protein>
<dbReference type="KEGG" id="woc:BA177_11795"/>
<dbReference type="EMBL" id="CP016268">
    <property type="protein sequence ID" value="ANO51793.1"/>
    <property type="molecule type" value="Genomic_DNA"/>
</dbReference>
<sequence>MVTALRSRLIAAQTFGKGLAILLVASTVMLTLPSAAQEYRHFPGSVPDLRTARIQERVETLYNQRNYRLALRNYAEFLAPLGDKYAQYMVGYMHLSGQGTTPDPVQALAWYRLAAERNETPYIEARDTLAATFTDEQRAAADKIFVDLRRRIGDRQLLVELIRRDVNALRRFDTEPAQDHATAGFLGGAQIDYRALTIDRLRQRAKYLERLPRDADVVANEDDIQAYLARYLN</sequence>
<evidence type="ECO:0000313" key="1">
    <source>
        <dbReference type="EMBL" id="ANO51793.1"/>
    </source>
</evidence>
<dbReference type="SUPFAM" id="SSF81901">
    <property type="entry name" value="HCP-like"/>
    <property type="match status" value="1"/>
</dbReference>
<organism evidence="1 2">
    <name type="scientific">Woeseia oceani</name>
    <dbReference type="NCBI Taxonomy" id="1548547"/>
    <lineage>
        <taxon>Bacteria</taxon>
        <taxon>Pseudomonadati</taxon>
        <taxon>Pseudomonadota</taxon>
        <taxon>Gammaproteobacteria</taxon>
        <taxon>Woeseiales</taxon>
        <taxon>Woeseiaceae</taxon>
        <taxon>Woeseia</taxon>
    </lineage>
</organism>
<keyword evidence="2" id="KW-1185">Reference proteome</keyword>
<gene>
    <name evidence="1" type="ORF">BA177_11795</name>
</gene>
<accession>A0A193LH57</accession>
<dbReference type="InterPro" id="IPR006597">
    <property type="entry name" value="Sel1-like"/>
</dbReference>
<dbReference type="SMART" id="SM00671">
    <property type="entry name" value="SEL1"/>
    <property type="match status" value="1"/>
</dbReference>
<dbReference type="STRING" id="1548547.BA177_11795"/>
<evidence type="ECO:0008006" key="3">
    <source>
        <dbReference type="Google" id="ProtNLM"/>
    </source>
</evidence>
<dbReference type="OrthoDB" id="8561742at2"/>
<reference evidence="1 2" key="1">
    <citation type="submission" date="2016-06" db="EMBL/GenBank/DDBJ databases">
        <title>Complete genome sequence of a deep-branching marine Gamma Proteobacterium Woeseia oceani type strain XK5.</title>
        <authorList>
            <person name="Mu D."/>
            <person name="Du Z."/>
        </authorList>
    </citation>
    <scope>NUCLEOTIDE SEQUENCE [LARGE SCALE GENOMIC DNA]</scope>
    <source>
        <strain evidence="1 2">XK5</strain>
    </source>
</reference>
<dbReference type="Pfam" id="PF08238">
    <property type="entry name" value="Sel1"/>
    <property type="match status" value="1"/>
</dbReference>
<evidence type="ECO:0000313" key="2">
    <source>
        <dbReference type="Proteomes" id="UP000092695"/>
    </source>
</evidence>
<proteinExistence type="predicted"/>
<dbReference type="AlphaFoldDB" id="A0A193LH57"/>
<dbReference type="InterPro" id="IPR011990">
    <property type="entry name" value="TPR-like_helical_dom_sf"/>
</dbReference>